<dbReference type="Pfam" id="PF00756">
    <property type="entry name" value="Esterase"/>
    <property type="match status" value="1"/>
</dbReference>
<gene>
    <name evidence="1" type="ORF">CFX0092_A1204</name>
</gene>
<name>A0A160T0W9_9CHLR</name>
<dbReference type="InterPro" id="IPR029058">
    <property type="entry name" value="AB_hydrolase_fold"/>
</dbReference>
<dbReference type="EMBL" id="LN890655">
    <property type="protein sequence ID" value="CUS03082.2"/>
    <property type="molecule type" value="Genomic_DNA"/>
</dbReference>
<sequence length="290" mass="32323">MLTTTDETSRMIRLENFPSRHVAPRHVDIWLPPGYESEPDRRYPVLYMHDGQNCFVDEDAGFGVAWQVQNVLAQMIAAGQTQPAIIVGIWSIDQWRLVDYRPARPFSYLSAGARARVLAGMGGPPRADGYLAFIVDELKPLIDARCRTRPGRAHTFTMGSSMGGLISLYALCEYPDVFGGAACVSTHWPAVEGVITPYLRDRLPDPATHRLYFDQGTVTIDNLYRPAQSLVDEAMVAAGYTAGMNWLSRVYPGAGHCEADWHERVHIPLRFLLGQDEALVRDAPRGGRNH</sequence>
<dbReference type="InterPro" id="IPR000801">
    <property type="entry name" value="Esterase-like"/>
</dbReference>
<dbReference type="SUPFAM" id="SSF53474">
    <property type="entry name" value="alpha/beta-Hydrolases"/>
    <property type="match status" value="1"/>
</dbReference>
<accession>A0A160T0W9</accession>
<reference evidence="1" key="1">
    <citation type="submission" date="2016-01" db="EMBL/GenBank/DDBJ databases">
        <authorList>
            <person name="Mcilroy J.S."/>
            <person name="Karst M S."/>
            <person name="Albertsen M."/>
        </authorList>
    </citation>
    <scope>NUCLEOTIDE SEQUENCE</scope>
    <source>
        <strain evidence="1">Cfx-K</strain>
    </source>
</reference>
<dbReference type="KEGG" id="pbf:CFX0092_A1204"/>
<dbReference type="Gene3D" id="3.40.50.1820">
    <property type="entry name" value="alpha/beta hydrolase"/>
    <property type="match status" value="1"/>
</dbReference>
<dbReference type="PANTHER" id="PTHR48098">
    <property type="entry name" value="ENTEROCHELIN ESTERASE-RELATED"/>
    <property type="match status" value="1"/>
</dbReference>
<protein>
    <submittedName>
        <fullName evidence="1">Esterase</fullName>
    </submittedName>
</protein>
<dbReference type="PANTHER" id="PTHR48098:SF6">
    <property type="entry name" value="FERRI-BACILLIBACTIN ESTERASE BESA"/>
    <property type="match status" value="1"/>
</dbReference>
<organism evidence="1 2">
    <name type="scientific">Candidatus Promineifilum breve</name>
    <dbReference type="NCBI Taxonomy" id="1806508"/>
    <lineage>
        <taxon>Bacteria</taxon>
        <taxon>Bacillati</taxon>
        <taxon>Chloroflexota</taxon>
        <taxon>Ardenticatenia</taxon>
        <taxon>Candidatus Promineifilales</taxon>
        <taxon>Candidatus Promineifilaceae</taxon>
        <taxon>Candidatus Promineifilum</taxon>
    </lineage>
</organism>
<dbReference type="Proteomes" id="UP000215027">
    <property type="component" value="Chromosome I"/>
</dbReference>
<proteinExistence type="predicted"/>
<keyword evidence="2" id="KW-1185">Reference proteome</keyword>
<evidence type="ECO:0000313" key="2">
    <source>
        <dbReference type="Proteomes" id="UP000215027"/>
    </source>
</evidence>
<dbReference type="InterPro" id="IPR050583">
    <property type="entry name" value="Mycobacterial_A85_antigen"/>
</dbReference>
<dbReference type="AlphaFoldDB" id="A0A160T0W9"/>
<evidence type="ECO:0000313" key="1">
    <source>
        <dbReference type="EMBL" id="CUS03082.2"/>
    </source>
</evidence>